<keyword evidence="1" id="KW-0175">Coiled coil</keyword>
<feature type="coiled-coil region" evidence="1">
    <location>
        <begin position="193"/>
        <end position="220"/>
    </location>
</feature>
<dbReference type="RefSeq" id="WP_122295913.1">
    <property type="nucleotide sequence ID" value="NZ_QRKD01000046.1"/>
</dbReference>
<dbReference type="PANTHER" id="PTHR33408:SF2">
    <property type="entry name" value="TRANSPOSASE DDE DOMAIN-CONTAINING PROTEIN"/>
    <property type="match status" value="1"/>
</dbReference>
<accession>A0A414YE54</accession>
<evidence type="ECO:0000256" key="1">
    <source>
        <dbReference type="SAM" id="Coils"/>
    </source>
</evidence>
<protein>
    <submittedName>
        <fullName evidence="3">DDE transposase</fullName>
    </submittedName>
</protein>
<organism evidence="3 4">
    <name type="scientific">Bacteroides caccae</name>
    <dbReference type="NCBI Taxonomy" id="47678"/>
    <lineage>
        <taxon>Bacteria</taxon>
        <taxon>Pseudomonadati</taxon>
        <taxon>Bacteroidota</taxon>
        <taxon>Bacteroidia</taxon>
        <taxon>Bacteroidales</taxon>
        <taxon>Bacteroidaceae</taxon>
        <taxon>Bacteroides</taxon>
    </lineage>
</organism>
<evidence type="ECO:0000313" key="4">
    <source>
        <dbReference type="Proteomes" id="UP000283512"/>
    </source>
</evidence>
<evidence type="ECO:0000259" key="2">
    <source>
        <dbReference type="Pfam" id="PF05598"/>
    </source>
</evidence>
<proteinExistence type="predicted"/>
<gene>
    <name evidence="3" type="ORF">DW190_21380</name>
</gene>
<dbReference type="PANTHER" id="PTHR33408">
    <property type="entry name" value="TRANSPOSASE"/>
    <property type="match status" value="1"/>
</dbReference>
<feature type="domain" description="Transposase InsH N-terminal" evidence="2">
    <location>
        <begin position="18"/>
        <end position="111"/>
    </location>
</feature>
<sequence length="563" mass="64136">MGYIEKVKRNEALLFPEYLDDYVESNCPVRLFDAFIDSLNLEQLGFAKAVPEMMGRPSYDPQDLLKVLLYGYFYGVRSSRRLARECKCNVELMWLTGKLMPDFRTLSDFRKDNIQCMESVFKAFNRYCLKLKILSKSFISIDGSKFKAVNAKDRNFTLNKLDDRLAWLDSNIKHYLSALEEADNEDNDRNLTREEIEAKLKTLQERKERYEGYLREMEATGQKQKSLTDPDAKLMKCNEGFCVGYNTQTAVEDGSHMIVGFKVTDSPTDHGQITELSSEVKTDVGVDVIETVADKGYQSPEDMSKALENGVVPNVIQRDGETEVTVDFEYNPAESTELNPSSTSPDDVKKCLQAGTIPDVYGDILSNPEIISVKSTEYTISDDAVLKMTQEQMVEEARKGYLIRDPHRNLVICPEGAILRQKSIKRNGDIRYCNKLACKHCKNKCTKSPFREADFSKDKLVKKVKGYNHNDNDKPDTGIKVSKKVVTTQKVRFRFKLDEKKMNERKCLSEHPFGTVKRAVGMSYLLLKGKTKVIGETALMFLSYNLRRAISIKGVEDMVKALA</sequence>
<reference evidence="3 4" key="1">
    <citation type="submission" date="2018-08" db="EMBL/GenBank/DDBJ databases">
        <title>A genome reference for cultivated species of the human gut microbiota.</title>
        <authorList>
            <person name="Zou Y."/>
            <person name="Xue W."/>
            <person name="Luo G."/>
        </authorList>
    </citation>
    <scope>NUCLEOTIDE SEQUENCE [LARGE SCALE GENOMIC DNA]</scope>
    <source>
        <strain evidence="3 4">AM16-49B</strain>
    </source>
</reference>
<dbReference type="AlphaFoldDB" id="A0A414YE54"/>
<dbReference type="EMBL" id="QRKD01000046">
    <property type="protein sequence ID" value="RHH84425.1"/>
    <property type="molecule type" value="Genomic_DNA"/>
</dbReference>
<dbReference type="InterPro" id="IPR008490">
    <property type="entry name" value="Transposase_InsH_N"/>
</dbReference>
<comment type="caution">
    <text evidence="3">The sequence shown here is derived from an EMBL/GenBank/DDBJ whole genome shotgun (WGS) entry which is preliminary data.</text>
</comment>
<name>A0A414YE54_9BACE</name>
<dbReference type="Proteomes" id="UP000283512">
    <property type="component" value="Unassembled WGS sequence"/>
</dbReference>
<dbReference type="Pfam" id="PF05598">
    <property type="entry name" value="DUF772"/>
    <property type="match status" value="1"/>
</dbReference>
<evidence type="ECO:0000313" key="3">
    <source>
        <dbReference type="EMBL" id="RHH84425.1"/>
    </source>
</evidence>